<organism evidence="1 2">
    <name type="scientific">Aequorivita vladivostokensis</name>
    <dbReference type="NCBI Taxonomy" id="171194"/>
    <lineage>
        <taxon>Bacteria</taxon>
        <taxon>Pseudomonadati</taxon>
        <taxon>Bacteroidota</taxon>
        <taxon>Flavobacteriia</taxon>
        <taxon>Flavobacteriales</taxon>
        <taxon>Flavobacteriaceae</taxon>
        <taxon>Aequorivita</taxon>
    </lineage>
</organism>
<gene>
    <name evidence="1" type="ORF">MB09_08685</name>
</gene>
<keyword evidence="2" id="KW-1185">Reference proteome</keyword>
<dbReference type="RefSeq" id="WP_045080491.1">
    <property type="nucleotide sequence ID" value="NZ_JSVU01000004.1"/>
</dbReference>
<dbReference type="Pfam" id="PF12987">
    <property type="entry name" value="DUF3871"/>
    <property type="match status" value="1"/>
</dbReference>
<dbReference type="Proteomes" id="UP000033497">
    <property type="component" value="Unassembled WGS sequence"/>
</dbReference>
<dbReference type="InterPro" id="IPR024353">
    <property type="entry name" value="DUF3871"/>
</dbReference>
<name>A0ABR5DJ01_9FLAO</name>
<evidence type="ECO:0000313" key="2">
    <source>
        <dbReference type="Proteomes" id="UP000033497"/>
    </source>
</evidence>
<reference evidence="1 2" key="1">
    <citation type="submission" date="2014-10" db="EMBL/GenBank/DDBJ databases">
        <title>Genome sequencing of Vitellibacter vladivostokensis KMM 3516.</title>
        <authorList>
            <person name="Thevarajoo S."/>
            <person name="Selvaratnam C."/>
            <person name="Goh K.M."/>
            <person name="Chong C.S."/>
        </authorList>
    </citation>
    <scope>NUCLEOTIDE SEQUENCE [LARGE SCALE GENOMIC DNA]</scope>
    <source>
        <strain evidence="1 2">KMM 3516</strain>
    </source>
</reference>
<comment type="caution">
    <text evidence="1">The sequence shown here is derived from an EMBL/GenBank/DDBJ whole genome shotgun (WGS) entry which is preliminary data.</text>
</comment>
<evidence type="ECO:0008006" key="3">
    <source>
        <dbReference type="Google" id="ProtNLM"/>
    </source>
</evidence>
<accession>A0ABR5DJ01</accession>
<protein>
    <recommendedName>
        <fullName evidence="3">DUF3871 family protein</fullName>
    </recommendedName>
</protein>
<evidence type="ECO:0000313" key="1">
    <source>
        <dbReference type="EMBL" id="KJJ38743.1"/>
    </source>
</evidence>
<sequence>MEITPVAQHNRQNNRDIYFNEGQQQNAPDLELPSENKGYKKNPFIEANTKSVSLSHLKEDCVIPVFSKDNEITISHSQFIESAMASVANVLGTNLSKPEIRISHQIKGRTPDALQLPISELQDHQKTTYYERMAWIARVPSITSNIGGNELELTIGGVRAYNQENLYSKKSPEKFKFFIGFQNMVCCNLCISTDGFSSEMKADSVEVLNNNIIELVEGYNIDKQLTYMTKFEKQRMSESQFAKLIGRAKLFQYLPKAEKAKLPELLLTDSHFNTIAKDFYEDESFCRNKDGDISMWNVYNLFTGANKSSYIDTFLERNENAFTFAEGLSKAIEGDSNYSWFLS</sequence>
<proteinExistence type="predicted"/>
<dbReference type="EMBL" id="JSVU01000004">
    <property type="protein sequence ID" value="KJJ38743.1"/>
    <property type="molecule type" value="Genomic_DNA"/>
</dbReference>